<reference evidence="2 3" key="1">
    <citation type="submission" date="2022-09" db="EMBL/GenBank/DDBJ databases">
        <authorList>
            <person name="Palmer J.M."/>
        </authorList>
    </citation>
    <scope>NUCLEOTIDE SEQUENCE [LARGE SCALE GENOMIC DNA]</scope>
    <source>
        <strain evidence="2 3">DSM 7382</strain>
    </source>
</reference>
<name>A0AAW0FUM5_9APHY</name>
<organism evidence="2 3">
    <name type="scientific">Cerrena zonata</name>
    <dbReference type="NCBI Taxonomy" id="2478898"/>
    <lineage>
        <taxon>Eukaryota</taxon>
        <taxon>Fungi</taxon>
        <taxon>Dikarya</taxon>
        <taxon>Basidiomycota</taxon>
        <taxon>Agaricomycotina</taxon>
        <taxon>Agaricomycetes</taxon>
        <taxon>Polyporales</taxon>
        <taxon>Cerrenaceae</taxon>
        <taxon>Cerrena</taxon>
    </lineage>
</organism>
<accession>A0AAW0FUM5</accession>
<comment type="caution">
    <text evidence="2">The sequence shown here is derived from an EMBL/GenBank/DDBJ whole genome shotgun (WGS) entry which is preliminary data.</text>
</comment>
<dbReference type="EMBL" id="JASBNA010000034">
    <property type="protein sequence ID" value="KAK7682759.1"/>
    <property type="molecule type" value="Genomic_DNA"/>
</dbReference>
<dbReference type="Proteomes" id="UP001385951">
    <property type="component" value="Unassembled WGS sequence"/>
</dbReference>
<evidence type="ECO:0000313" key="3">
    <source>
        <dbReference type="Proteomes" id="UP001385951"/>
    </source>
</evidence>
<protein>
    <submittedName>
        <fullName evidence="2">Uncharacterized protein</fullName>
    </submittedName>
</protein>
<evidence type="ECO:0000313" key="2">
    <source>
        <dbReference type="EMBL" id="KAK7682759.1"/>
    </source>
</evidence>
<feature type="region of interest" description="Disordered" evidence="1">
    <location>
        <begin position="69"/>
        <end position="94"/>
    </location>
</feature>
<proteinExistence type="predicted"/>
<evidence type="ECO:0000256" key="1">
    <source>
        <dbReference type="SAM" id="MobiDB-lite"/>
    </source>
</evidence>
<keyword evidence="3" id="KW-1185">Reference proteome</keyword>
<sequence length="94" mass="10038">MESPKAAVTWTSKQPEAVQMNSMAAMTRASPQRVEEPTGGFCVRGEGAGRSLLLFVQCLACSTTTITTTTTSTTTATTTQPTPPTELQQEKQEI</sequence>
<dbReference type="AlphaFoldDB" id="A0AAW0FUM5"/>
<feature type="compositionally biased region" description="Low complexity" evidence="1">
    <location>
        <begin position="69"/>
        <end position="80"/>
    </location>
</feature>
<gene>
    <name evidence="2" type="ORF">QCA50_014142</name>
</gene>